<keyword evidence="1" id="KW-0812">Transmembrane</keyword>
<keyword evidence="1" id="KW-1133">Transmembrane helix</keyword>
<evidence type="ECO:0000256" key="1">
    <source>
        <dbReference type="SAM" id="Phobius"/>
    </source>
</evidence>
<evidence type="ECO:0000313" key="2">
    <source>
        <dbReference type="EMBL" id="MPC43456.1"/>
    </source>
</evidence>
<evidence type="ECO:0008006" key="4">
    <source>
        <dbReference type="Google" id="ProtNLM"/>
    </source>
</evidence>
<organism evidence="2 3">
    <name type="scientific">Portunus trituberculatus</name>
    <name type="common">Swimming crab</name>
    <name type="synonym">Neptunus trituberculatus</name>
    <dbReference type="NCBI Taxonomy" id="210409"/>
    <lineage>
        <taxon>Eukaryota</taxon>
        <taxon>Metazoa</taxon>
        <taxon>Ecdysozoa</taxon>
        <taxon>Arthropoda</taxon>
        <taxon>Crustacea</taxon>
        <taxon>Multicrustacea</taxon>
        <taxon>Malacostraca</taxon>
        <taxon>Eumalacostraca</taxon>
        <taxon>Eucarida</taxon>
        <taxon>Decapoda</taxon>
        <taxon>Pleocyemata</taxon>
        <taxon>Brachyura</taxon>
        <taxon>Eubrachyura</taxon>
        <taxon>Portunoidea</taxon>
        <taxon>Portunidae</taxon>
        <taxon>Portuninae</taxon>
        <taxon>Portunus</taxon>
    </lineage>
</organism>
<sequence>MNMKTCHVIEGVNYFYILIFVIGGLCWYCSCSWWWWWW</sequence>
<evidence type="ECO:0000313" key="3">
    <source>
        <dbReference type="Proteomes" id="UP000324222"/>
    </source>
</evidence>
<protein>
    <recommendedName>
        <fullName evidence="4">Transmembrane protein</fullName>
    </recommendedName>
</protein>
<feature type="transmembrane region" description="Helical" evidence="1">
    <location>
        <begin position="12"/>
        <end position="36"/>
    </location>
</feature>
<keyword evidence="3" id="KW-1185">Reference proteome</keyword>
<reference evidence="2 3" key="1">
    <citation type="submission" date="2019-05" db="EMBL/GenBank/DDBJ databases">
        <title>Another draft genome of Portunus trituberculatus and its Hox gene families provides insights of decapod evolution.</title>
        <authorList>
            <person name="Jeong J.-H."/>
            <person name="Song I."/>
            <person name="Kim S."/>
            <person name="Choi T."/>
            <person name="Kim D."/>
            <person name="Ryu S."/>
            <person name="Kim W."/>
        </authorList>
    </citation>
    <scope>NUCLEOTIDE SEQUENCE [LARGE SCALE GENOMIC DNA]</scope>
    <source>
        <tissue evidence="2">Muscle</tissue>
    </source>
</reference>
<comment type="caution">
    <text evidence="2">The sequence shown here is derived from an EMBL/GenBank/DDBJ whole genome shotgun (WGS) entry which is preliminary data.</text>
</comment>
<accession>A0A5B7FDR3</accession>
<dbReference type="EMBL" id="VSRR010005840">
    <property type="protein sequence ID" value="MPC43456.1"/>
    <property type="molecule type" value="Genomic_DNA"/>
</dbReference>
<name>A0A5B7FDR3_PORTR</name>
<keyword evidence="1" id="KW-0472">Membrane</keyword>
<dbReference type="Proteomes" id="UP000324222">
    <property type="component" value="Unassembled WGS sequence"/>
</dbReference>
<dbReference type="AlphaFoldDB" id="A0A5B7FDR3"/>
<gene>
    <name evidence="2" type="ORF">E2C01_037104</name>
</gene>
<proteinExistence type="predicted"/>